<dbReference type="CDD" id="cd01128">
    <property type="entry name" value="rho_factor_C"/>
    <property type="match status" value="1"/>
</dbReference>
<comment type="function">
    <text evidence="9">Facilitates transcription termination by a mechanism that involves Rho binding to the nascent RNA, activation of Rho's RNA-dependent ATPase activity, and release of the mRNA from the DNA template.</text>
</comment>
<evidence type="ECO:0000256" key="9">
    <source>
        <dbReference type="HAMAP-Rule" id="MF_01884"/>
    </source>
</evidence>
<dbReference type="Gene3D" id="3.40.50.300">
    <property type="entry name" value="P-loop containing nucleotide triphosphate hydrolases"/>
    <property type="match status" value="1"/>
</dbReference>
<dbReference type="InterPro" id="IPR004665">
    <property type="entry name" value="Term_rho"/>
</dbReference>
<keyword evidence="2 9" id="KW-0547">Nucleotide-binding</keyword>
<evidence type="ECO:0000256" key="12">
    <source>
        <dbReference type="SAM" id="MobiDB-lite"/>
    </source>
</evidence>
<dbReference type="Pfam" id="PF07497">
    <property type="entry name" value="Rho_RNA_bind"/>
    <property type="match status" value="1"/>
</dbReference>
<dbReference type="SMART" id="SM00357">
    <property type="entry name" value="CSP"/>
    <property type="match status" value="1"/>
</dbReference>
<reference evidence="14 15" key="1">
    <citation type="submission" date="2016-11" db="EMBL/GenBank/DDBJ databases">
        <title>Whole genomes of Flavobacteriaceae.</title>
        <authorList>
            <person name="Stine C."/>
            <person name="Li C."/>
            <person name="Tadesse D."/>
        </authorList>
    </citation>
    <scope>NUCLEOTIDE SEQUENCE [LARGE SCALE GENOMIC DNA]</scope>
    <source>
        <strain evidence="14 15">CCUG 60112</strain>
    </source>
</reference>
<dbReference type="NCBIfam" id="TIGR00767">
    <property type="entry name" value="rho"/>
    <property type="match status" value="1"/>
</dbReference>
<dbReference type="EC" id="3.6.4.-" evidence="9 10"/>
<dbReference type="SUPFAM" id="SSF50249">
    <property type="entry name" value="Nucleic acid-binding proteins"/>
    <property type="match status" value="1"/>
</dbReference>
<keyword evidence="7 9" id="KW-0805">Transcription regulation</keyword>
<dbReference type="SMART" id="SM00382">
    <property type="entry name" value="AAA"/>
    <property type="match status" value="1"/>
</dbReference>
<dbReference type="EMBL" id="MUHD01000050">
    <property type="protein sequence ID" value="OXB00302.1"/>
    <property type="molecule type" value="Genomic_DNA"/>
</dbReference>
<comment type="caution">
    <text evidence="9">Lacks conserved residue(s) required for the propagation of feature annotation.</text>
</comment>
<proteinExistence type="inferred from homology"/>
<dbReference type="PROSITE" id="PS51856">
    <property type="entry name" value="RHO_RNA_BD"/>
    <property type="match status" value="1"/>
</dbReference>
<dbReference type="InterPro" id="IPR041703">
    <property type="entry name" value="Rho_factor_ATP-bd"/>
</dbReference>
<dbReference type="InterPro" id="IPR011113">
    <property type="entry name" value="Rho_RNA-bd"/>
</dbReference>
<dbReference type="HAMAP" id="MF_01884">
    <property type="entry name" value="Rho"/>
    <property type="match status" value="1"/>
</dbReference>
<organism evidence="14 15">
    <name type="scientific">Flavobacterium plurextorum</name>
    <dbReference type="NCBI Taxonomy" id="1114867"/>
    <lineage>
        <taxon>Bacteria</taxon>
        <taxon>Pseudomonadati</taxon>
        <taxon>Bacteroidota</taxon>
        <taxon>Flavobacteriia</taxon>
        <taxon>Flavobacteriales</taxon>
        <taxon>Flavobacteriaceae</taxon>
        <taxon>Flavobacterium</taxon>
    </lineage>
</organism>
<evidence type="ECO:0000256" key="6">
    <source>
        <dbReference type="ARBA" id="ARBA00022884"/>
    </source>
</evidence>
<evidence type="ECO:0000256" key="10">
    <source>
        <dbReference type="NCBIfam" id="TIGR00767"/>
    </source>
</evidence>
<keyword evidence="5 9" id="KW-0067">ATP-binding</keyword>
<evidence type="ECO:0000259" key="13">
    <source>
        <dbReference type="PROSITE" id="PS51856"/>
    </source>
</evidence>
<evidence type="ECO:0000256" key="3">
    <source>
        <dbReference type="ARBA" id="ARBA00022801"/>
    </source>
</evidence>
<feature type="binding site" evidence="9">
    <location>
        <begin position="363"/>
        <end position="368"/>
    </location>
    <ligand>
        <name>ATP</name>
        <dbReference type="ChEBI" id="CHEBI:30616"/>
    </ligand>
</feature>
<dbReference type="SUPFAM" id="SSF52540">
    <property type="entry name" value="P-loop containing nucleoside triphosphate hydrolases"/>
    <property type="match status" value="1"/>
</dbReference>
<evidence type="ECO:0000256" key="7">
    <source>
        <dbReference type="ARBA" id="ARBA00023015"/>
    </source>
</evidence>
<dbReference type="RefSeq" id="WP_089059798.1">
    <property type="nucleotide sequence ID" value="NZ_MUHD01000050.1"/>
</dbReference>
<evidence type="ECO:0000256" key="4">
    <source>
        <dbReference type="ARBA" id="ARBA00022806"/>
    </source>
</evidence>
<evidence type="ECO:0000256" key="2">
    <source>
        <dbReference type="ARBA" id="ARBA00022741"/>
    </source>
</evidence>
<keyword evidence="15" id="KW-1185">Reference proteome</keyword>
<keyword evidence="3 9" id="KW-0378">Hydrolase</keyword>
<feature type="region of interest" description="Disordered" evidence="12">
    <location>
        <begin position="152"/>
        <end position="237"/>
    </location>
</feature>
<dbReference type="PANTHER" id="PTHR46425:SF1">
    <property type="entry name" value="TRANSCRIPTION TERMINATION FACTOR RHO"/>
    <property type="match status" value="1"/>
</dbReference>
<evidence type="ECO:0000256" key="1">
    <source>
        <dbReference type="ARBA" id="ARBA00022472"/>
    </source>
</evidence>
<feature type="domain" description="Rho RNA-BD" evidence="13">
    <location>
        <begin position="245"/>
        <end position="320"/>
    </location>
</feature>
<dbReference type="InterPro" id="IPR000194">
    <property type="entry name" value="ATPase_F1/V1/A1_a/bsu_nucl-bd"/>
</dbReference>
<keyword evidence="4 9" id="KW-0347">Helicase</keyword>
<keyword evidence="6 9" id="KW-0694">RNA-binding</keyword>
<evidence type="ECO:0000256" key="8">
    <source>
        <dbReference type="ARBA" id="ARBA00023163"/>
    </source>
</evidence>
<dbReference type="Proteomes" id="UP000198381">
    <property type="component" value="Unassembled WGS sequence"/>
</dbReference>
<evidence type="ECO:0000313" key="15">
    <source>
        <dbReference type="Proteomes" id="UP000198381"/>
    </source>
</evidence>
<comment type="caution">
    <text evidence="14">The sequence shown here is derived from an EMBL/GenBank/DDBJ whole genome shotgun (WGS) entry which is preliminary data.</text>
</comment>
<gene>
    <name evidence="9" type="primary">rho</name>
    <name evidence="14" type="ORF">B0A81_20820</name>
</gene>
<comment type="similarity">
    <text evidence="9 11">Belongs to the Rho family.</text>
</comment>
<feature type="binding site" evidence="9">
    <location>
        <position position="406"/>
    </location>
    <ligand>
        <name>ATP</name>
        <dbReference type="ChEBI" id="CHEBI:30616"/>
    </ligand>
</feature>
<keyword evidence="8 9" id="KW-0804">Transcription</keyword>
<dbReference type="NCBIfam" id="NF006886">
    <property type="entry name" value="PRK09376.1"/>
    <property type="match status" value="1"/>
</dbReference>
<dbReference type="Gene3D" id="2.40.50.140">
    <property type="entry name" value="Nucleic acid-binding proteins"/>
    <property type="match status" value="1"/>
</dbReference>
<accession>A0ABX4CNR2</accession>
<protein>
    <recommendedName>
        <fullName evidence="9 10">Transcription termination factor Rho</fullName>
        <ecNumber evidence="9 10">3.6.4.-</ecNumber>
    </recommendedName>
    <alternativeName>
        <fullName evidence="9">ATP-dependent helicase Rho</fullName>
    </alternativeName>
</protein>
<dbReference type="CDD" id="cd04459">
    <property type="entry name" value="Rho_CSD"/>
    <property type="match status" value="1"/>
</dbReference>
<sequence length="612" mass="68189">MFDISALKEMKLSELQEIAKLAKTIKFNGVKKDTLITQILAHQEAASAAPEPTIVEKEITDDKPKRARIAPTKKIVSKNAPVLEFDKIEEAPKEIETPAAVENKETVQVQEKAESKTAENKTAEKKAPKIVKFNKSAYEKKVALQKEKEAAKEIVSNEETSETSETPVIAANTEKSETPAPAKKIVPNQNKNQNSNPNQSPAQNPNQSGNGNGNNGNQNPNQNPNQNHKNKKNNFRDSDFEFDGIIESEGVLEMMPDGYGFLRSSDYNYLASPDDIYLSTSQIRLFGLKTGDTVKGVVRPPKEGEKFFPLVRVLKINGHDPQVVRDRVSFEHLTPVFPSEKFKLAEKGSSVSTRIIDLFSPIGKGQRGMIVAQPKTGKTMLLKDIANAIAANHPEVYLIVLLIDERPEEVTDMQRSVRGEVIASTFDREPQEHVKIANIVLEKAKRLVECGHDVVILLDSITRLARAYNTVQPASGKVLSGGVDANALQKPKRFFGAARNVENGGSLSIIATALTETGSKMDEVIFEEFKGTGNMELQLDRKIANKRIFPAIDLTSSSTRRDDLLLDEKTLQRMWIMRKYLSDMNPVESMDFVNDRFKKTRNNEEFLISMND</sequence>
<dbReference type="InterPro" id="IPR027417">
    <property type="entry name" value="P-loop_NTPase"/>
</dbReference>
<dbReference type="InterPro" id="IPR012340">
    <property type="entry name" value="NA-bd_OB-fold"/>
</dbReference>
<dbReference type="PANTHER" id="PTHR46425">
    <property type="entry name" value="TRANSCRIPTION TERMINATION FACTOR RHO"/>
    <property type="match status" value="1"/>
</dbReference>
<dbReference type="InterPro" id="IPR003593">
    <property type="entry name" value="AAA+_ATPase"/>
</dbReference>
<feature type="compositionally biased region" description="Low complexity" evidence="12">
    <location>
        <begin position="187"/>
        <end position="227"/>
    </location>
</feature>
<name>A0ABX4CNR2_9FLAO</name>
<dbReference type="Pfam" id="PF00006">
    <property type="entry name" value="ATP-synt_ab"/>
    <property type="match status" value="1"/>
</dbReference>
<evidence type="ECO:0000313" key="14">
    <source>
        <dbReference type="EMBL" id="OXB00302.1"/>
    </source>
</evidence>
<keyword evidence="1 9" id="KW-0806">Transcription termination</keyword>
<dbReference type="InterPro" id="IPR011129">
    <property type="entry name" value="CSD"/>
</dbReference>
<evidence type="ECO:0000256" key="5">
    <source>
        <dbReference type="ARBA" id="ARBA00022840"/>
    </source>
</evidence>
<evidence type="ECO:0000256" key="11">
    <source>
        <dbReference type="PROSITE-ProRule" id="PRU01203"/>
    </source>
</evidence>
<feature type="binding site" evidence="9">
    <location>
        <begin position="375"/>
        <end position="380"/>
    </location>
    <ligand>
        <name>ATP</name>
        <dbReference type="ChEBI" id="CHEBI:30616"/>
    </ligand>
</feature>
<comment type="subunit">
    <text evidence="9">Homohexamer. The homohexamer assembles into an open ring structure.</text>
</comment>